<evidence type="ECO:0000313" key="1">
    <source>
        <dbReference type="EMBL" id="MDD2180623.1"/>
    </source>
</evidence>
<sequence length="423" mass="46922">MRFLHEKFRPTTSTLHRVVAHAYDRSPMYRKKMQSRGVAPHQIDTENDLPQLPFTTREELGSDPWALLCVPRSTLVQAHMSTGTTGRNPLYVAYDWEDLYTRGLMPLSSDKSVPRLLRIEPGEIVFNALPYEVSVTGLAIHRSVQDGIGACVVPLGKGGFYSEPLKALKMMREIGGDHLFTTPSYAVYLAELAGAPQAELKEMFGLKSIWLVGELCSDALRRRIEQLWGAPVFLYYGTMECGPVGVECAEQDGYHPATNFTAVEIVPLDEPMTDATGAALGEIVVTTLWRYATPLIRYRTGDLGRWDEQSSGSGGCARRLRVHGRLEDVVRVAGKVLHVQDIEQGLLDIPEVSSWFQLRPEGDVLCIVLPAQKGVDAAAVARRVQHWAVTYLGLDCKVEHGPARSYSGGKFMRVIRATQGEIK</sequence>
<comment type="caution">
    <text evidence="1">The sequence shown here is derived from an EMBL/GenBank/DDBJ whole genome shotgun (WGS) entry which is preliminary data.</text>
</comment>
<dbReference type="Proteomes" id="UP001148932">
    <property type="component" value="Unassembled WGS sequence"/>
</dbReference>
<name>A0ABT5S633_9BURK</name>
<reference evidence="1" key="1">
    <citation type="submission" date="2022-10" db="EMBL/GenBank/DDBJ databases">
        <title>Description of microaerobic benzene degrading bacteria.</title>
        <authorList>
            <person name="Bedics A."/>
            <person name="Tancsics A."/>
            <person name="Banerjee S."/>
        </authorList>
    </citation>
    <scope>NUCLEOTIDE SEQUENCE</scope>
    <source>
        <strain evidence="1">D2M1</strain>
    </source>
</reference>
<dbReference type="SUPFAM" id="SSF56801">
    <property type="entry name" value="Acetyl-CoA synthetase-like"/>
    <property type="match status" value="1"/>
</dbReference>
<evidence type="ECO:0000313" key="2">
    <source>
        <dbReference type="Proteomes" id="UP001148932"/>
    </source>
</evidence>
<dbReference type="EMBL" id="JAPCKI010000027">
    <property type="protein sequence ID" value="MDD2180623.1"/>
    <property type="molecule type" value="Genomic_DNA"/>
</dbReference>
<gene>
    <name evidence="1" type="ORF">OIN59_24580</name>
</gene>
<proteinExistence type="predicted"/>
<accession>A0ABT5S633</accession>
<keyword evidence="2" id="KW-1185">Reference proteome</keyword>
<organism evidence="1 2">
    <name type="scientific">Acidovorax benzenivorans</name>
    <dbReference type="NCBI Taxonomy" id="2987520"/>
    <lineage>
        <taxon>Bacteria</taxon>
        <taxon>Pseudomonadati</taxon>
        <taxon>Pseudomonadota</taxon>
        <taxon>Betaproteobacteria</taxon>
        <taxon>Burkholderiales</taxon>
        <taxon>Comamonadaceae</taxon>
        <taxon>Acidovorax</taxon>
    </lineage>
</organism>
<dbReference type="RefSeq" id="WP_055402979.1">
    <property type="nucleotide sequence ID" value="NZ_JAPCKI010000027.1"/>
</dbReference>
<dbReference type="Gene3D" id="3.40.50.12780">
    <property type="entry name" value="N-terminal domain of ligase-like"/>
    <property type="match status" value="1"/>
</dbReference>
<protein>
    <submittedName>
        <fullName evidence="1">AMP-binding protein</fullName>
    </submittedName>
</protein>
<dbReference type="InterPro" id="IPR042099">
    <property type="entry name" value="ANL_N_sf"/>
</dbReference>
<dbReference type="PANTHER" id="PTHR43845">
    <property type="entry name" value="BLR5969 PROTEIN"/>
    <property type="match status" value="1"/>
</dbReference>
<dbReference type="PANTHER" id="PTHR43845:SF1">
    <property type="entry name" value="BLR5969 PROTEIN"/>
    <property type="match status" value="1"/>
</dbReference>